<gene>
    <name evidence="1" type="ORF">Abiwalacus_04530</name>
</gene>
<organism evidence="1 2">
    <name type="scientific">Akkermansia biwaensis</name>
    <dbReference type="NCBI Taxonomy" id="2946555"/>
    <lineage>
        <taxon>Bacteria</taxon>
        <taxon>Pseudomonadati</taxon>
        <taxon>Verrucomicrobiota</taxon>
        <taxon>Verrucomicrobiia</taxon>
        <taxon>Verrucomicrobiales</taxon>
        <taxon>Akkermansiaceae</taxon>
        <taxon>Akkermansia</taxon>
    </lineage>
</organism>
<accession>A0ABM7ZDZ4</accession>
<dbReference type="Proteomes" id="UP001062263">
    <property type="component" value="Chromosome"/>
</dbReference>
<evidence type="ECO:0000313" key="2">
    <source>
        <dbReference type="Proteomes" id="UP001062263"/>
    </source>
</evidence>
<dbReference type="RefSeq" id="WP_215437309.1">
    <property type="nucleotide sequence ID" value="NZ_AP025943.1"/>
</dbReference>
<protein>
    <submittedName>
        <fullName evidence="1">Uncharacterized protein</fullName>
    </submittedName>
</protein>
<proteinExistence type="predicted"/>
<dbReference type="EMBL" id="AP025943">
    <property type="protein sequence ID" value="BDL42879.1"/>
    <property type="molecule type" value="Genomic_DNA"/>
</dbReference>
<reference evidence="1" key="1">
    <citation type="submission" date="2022-06" db="EMBL/GenBank/DDBJ databases">
        <title>Akkermansia biwalacus sp. nov., an anaerobic mucin-degrading bacterium isolated from human intestine.</title>
        <authorList>
            <person name="Kobayashi Y."/>
            <person name="Inoue S."/>
            <person name="Kawahara T."/>
            <person name="Kohda N."/>
        </authorList>
    </citation>
    <scope>NUCLEOTIDE SEQUENCE</scope>
    <source>
        <strain evidence="1">WON2089</strain>
    </source>
</reference>
<evidence type="ECO:0000313" key="1">
    <source>
        <dbReference type="EMBL" id="BDL42879.1"/>
    </source>
</evidence>
<keyword evidence="2" id="KW-1185">Reference proteome</keyword>
<sequence length="444" mass="50747">MAALLLSAGWAQGETCMQLTPSGWKEREDRKEDYLLTGLKEKIGILPLLNGGIWKPEDIVPPEGNVACGDKFLLPESKGGRERWILMDREGNECAHLDVYLFESERMARKEFILERESFSQLGDLVVWGKDVAGERGTWCMYRLSGKSVDCPEFAVRGNLGIDFWTGGRDFSISLPEVEQLFDLFLDRKNHIAAGEELNRALEKKRKRRAEYDREKKEQYLMDEKIGPEERRRMDPWYGMPELCRTIAGFGREQVPVDLLRHEEVLSEELQIPNVHEGCMHFALFHGGIEHGLYLGMFQELRHGAHAVLNPVTPWDDTLTRSDFIEILVAHARSRKEAMELLLKMRFYDPLGRKRDVRAVAAETDMGNSKKTGLVGDFDMFAGSVCAPGENRSGAKIASSVYFLRRNTAVMLVSSDPRYSVLSLARILDDRLLKYEKRLKTEQK</sequence>
<name>A0ABM7ZDZ4_9BACT</name>